<dbReference type="GO" id="GO:0004386">
    <property type="term" value="F:helicase activity"/>
    <property type="evidence" value="ECO:0007669"/>
    <property type="project" value="UniProtKB-KW"/>
</dbReference>
<dbReference type="InterPro" id="IPR014001">
    <property type="entry name" value="Helicase_ATP-bd"/>
</dbReference>
<dbReference type="RefSeq" id="WP_344601428.1">
    <property type="nucleotide sequence ID" value="NZ_BAAAHE010000006.1"/>
</dbReference>
<dbReference type="PANTHER" id="PTHR47959">
    <property type="entry name" value="ATP-DEPENDENT RNA HELICASE RHLE-RELATED"/>
    <property type="match status" value="1"/>
</dbReference>
<dbReference type="PANTHER" id="PTHR47959:SF13">
    <property type="entry name" value="ATP-DEPENDENT RNA HELICASE RHLE"/>
    <property type="match status" value="1"/>
</dbReference>
<evidence type="ECO:0000259" key="9">
    <source>
        <dbReference type="PROSITE" id="PS51194"/>
    </source>
</evidence>
<dbReference type="SMART" id="SM00490">
    <property type="entry name" value="HELICc"/>
    <property type="match status" value="1"/>
</dbReference>
<feature type="domain" description="Helicase C-terminal" evidence="9">
    <location>
        <begin position="299"/>
        <end position="460"/>
    </location>
</feature>
<evidence type="ECO:0000259" key="8">
    <source>
        <dbReference type="PROSITE" id="PS51192"/>
    </source>
</evidence>
<dbReference type="CDD" id="cd00268">
    <property type="entry name" value="DEADc"/>
    <property type="match status" value="1"/>
</dbReference>
<dbReference type="InterPro" id="IPR011545">
    <property type="entry name" value="DEAD/DEAH_box_helicase_dom"/>
</dbReference>
<feature type="region of interest" description="Disordered" evidence="7">
    <location>
        <begin position="460"/>
        <end position="505"/>
    </location>
</feature>
<name>A0ABP3RC17_9ACTN</name>
<dbReference type="PROSITE" id="PS51192">
    <property type="entry name" value="HELICASE_ATP_BIND_1"/>
    <property type="match status" value="1"/>
</dbReference>
<dbReference type="SMART" id="SM00487">
    <property type="entry name" value="DEXDc"/>
    <property type="match status" value="1"/>
</dbReference>
<evidence type="ECO:0000256" key="1">
    <source>
        <dbReference type="ARBA" id="ARBA00022741"/>
    </source>
</evidence>
<feature type="compositionally biased region" description="Basic residues" evidence="7">
    <location>
        <begin position="489"/>
        <end position="505"/>
    </location>
</feature>
<gene>
    <name evidence="11" type="ORF">GCM10009547_05940</name>
</gene>
<comment type="caution">
    <text evidence="11">The sequence shown here is derived from an EMBL/GenBank/DDBJ whole genome shotgun (WGS) entry which is preliminary data.</text>
</comment>
<dbReference type="Pfam" id="PF00270">
    <property type="entry name" value="DEAD"/>
    <property type="match status" value="1"/>
</dbReference>
<evidence type="ECO:0000313" key="11">
    <source>
        <dbReference type="EMBL" id="GAA0606779.1"/>
    </source>
</evidence>
<dbReference type="CDD" id="cd18787">
    <property type="entry name" value="SF2_C_DEAD"/>
    <property type="match status" value="1"/>
</dbReference>
<dbReference type="InterPro" id="IPR014014">
    <property type="entry name" value="RNA_helicase_DEAD_Q_motif"/>
</dbReference>
<dbReference type="PROSITE" id="PS51194">
    <property type="entry name" value="HELICASE_CTER"/>
    <property type="match status" value="1"/>
</dbReference>
<evidence type="ECO:0000313" key="12">
    <source>
        <dbReference type="Proteomes" id="UP001500957"/>
    </source>
</evidence>
<feature type="domain" description="DEAD-box RNA helicase Q" evidence="10">
    <location>
        <begin position="79"/>
        <end position="107"/>
    </location>
</feature>
<evidence type="ECO:0000256" key="3">
    <source>
        <dbReference type="ARBA" id="ARBA00022806"/>
    </source>
</evidence>
<keyword evidence="2" id="KW-0378">Hydrolase</keyword>
<sequence>MSQHASNSRAPRRAPHARTAAHGSTSYGKPRSDSRNGDSRGQKPRNSSPRTPRPAPAPVKSDLDIKLDEALAAPEPPTRTFAELGLPKPMVLALSRRGIDAPFAIQSRALPDALAGRDVLGRAATGSGKTLAFGLPMLARLAATASPNRSRKGRTPRGLVLVPTRELARQVADNLVAFGHTVDLSVAMVYGGAPISRQIATLRGGVDVVVATPGRLLDLVERRAVSLGDIEITVLDEADHMADMGFLPDVRRILGLTPEGGQRLLFSATLDKAVGRLVREYLPDPAVHAVASASSPVETMDHLVFNLNSEDKVKIAAEIAARPARTLFFVRTKHGADRLARQLEAEGVAAGAIHGNLNQNQRQRALDAFANGSRRVLVATDVAARGIHVDDVDLVVHFDPPVDDKAYLHRSGRTARAGTTGTVLSLVERSQRREVENLHRKAGIAATRHDVTPGHPEVVAIGTSGTPIPVVTLVPPEKPKSSPRSGGRPPRRTTGRPRRPMRAAG</sequence>
<dbReference type="InterPro" id="IPR027417">
    <property type="entry name" value="P-loop_NTPase"/>
</dbReference>
<dbReference type="Proteomes" id="UP001500957">
    <property type="component" value="Unassembled WGS sequence"/>
</dbReference>
<evidence type="ECO:0000259" key="10">
    <source>
        <dbReference type="PROSITE" id="PS51195"/>
    </source>
</evidence>
<dbReference type="Pfam" id="PF00271">
    <property type="entry name" value="Helicase_C"/>
    <property type="match status" value="1"/>
</dbReference>
<protein>
    <submittedName>
        <fullName evidence="11">DEAD/DEAH box helicase</fullName>
    </submittedName>
</protein>
<evidence type="ECO:0000256" key="5">
    <source>
        <dbReference type="ARBA" id="ARBA00038437"/>
    </source>
</evidence>
<dbReference type="InterPro" id="IPR044742">
    <property type="entry name" value="DEAD/DEAH_RhlB"/>
</dbReference>
<feature type="compositionally biased region" description="Basic and acidic residues" evidence="7">
    <location>
        <begin position="30"/>
        <end position="41"/>
    </location>
</feature>
<dbReference type="PROSITE" id="PS51195">
    <property type="entry name" value="Q_MOTIF"/>
    <property type="match status" value="1"/>
</dbReference>
<dbReference type="SUPFAM" id="SSF52540">
    <property type="entry name" value="P-loop containing nucleoside triphosphate hydrolases"/>
    <property type="match status" value="1"/>
</dbReference>
<keyword evidence="4" id="KW-0067">ATP-binding</keyword>
<keyword evidence="12" id="KW-1185">Reference proteome</keyword>
<dbReference type="InterPro" id="IPR001650">
    <property type="entry name" value="Helicase_C-like"/>
</dbReference>
<accession>A0ABP3RC17</accession>
<comment type="similarity">
    <text evidence="5">Belongs to the DEAD box helicase family.</text>
</comment>
<dbReference type="EMBL" id="BAAAHE010000006">
    <property type="protein sequence ID" value="GAA0606779.1"/>
    <property type="molecule type" value="Genomic_DNA"/>
</dbReference>
<keyword evidence="3 11" id="KW-0347">Helicase</keyword>
<feature type="short sequence motif" description="Q motif" evidence="6">
    <location>
        <begin position="79"/>
        <end position="107"/>
    </location>
</feature>
<dbReference type="InterPro" id="IPR050079">
    <property type="entry name" value="DEAD_box_RNA_helicase"/>
</dbReference>
<feature type="region of interest" description="Disordered" evidence="7">
    <location>
        <begin position="1"/>
        <end position="62"/>
    </location>
</feature>
<dbReference type="Gene3D" id="3.40.50.300">
    <property type="entry name" value="P-loop containing nucleotide triphosphate hydrolases"/>
    <property type="match status" value="2"/>
</dbReference>
<evidence type="ECO:0000256" key="2">
    <source>
        <dbReference type="ARBA" id="ARBA00022801"/>
    </source>
</evidence>
<organism evidence="11 12">
    <name type="scientific">Sporichthya brevicatena</name>
    <dbReference type="NCBI Taxonomy" id="171442"/>
    <lineage>
        <taxon>Bacteria</taxon>
        <taxon>Bacillati</taxon>
        <taxon>Actinomycetota</taxon>
        <taxon>Actinomycetes</taxon>
        <taxon>Sporichthyales</taxon>
        <taxon>Sporichthyaceae</taxon>
        <taxon>Sporichthya</taxon>
    </lineage>
</organism>
<keyword evidence="1" id="KW-0547">Nucleotide-binding</keyword>
<feature type="domain" description="Helicase ATP-binding" evidence="8">
    <location>
        <begin position="110"/>
        <end position="288"/>
    </location>
</feature>
<evidence type="ECO:0000256" key="7">
    <source>
        <dbReference type="SAM" id="MobiDB-lite"/>
    </source>
</evidence>
<proteinExistence type="inferred from homology"/>
<evidence type="ECO:0000256" key="4">
    <source>
        <dbReference type="ARBA" id="ARBA00022840"/>
    </source>
</evidence>
<evidence type="ECO:0000256" key="6">
    <source>
        <dbReference type="PROSITE-ProRule" id="PRU00552"/>
    </source>
</evidence>
<reference evidence="12" key="1">
    <citation type="journal article" date="2019" name="Int. J. Syst. Evol. Microbiol.">
        <title>The Global Catalogue of Microorganisms (GCM) 10K type strain sequencing project: providing services to taxonomists for standard genome sequencing and annotation.</title>
        <authorList>
            <consortium name="The Broad Institute Genomics Platform"/>
            <consortium name="The Broad Institute Genome Sequencing Center for Infectious Disease"/>
            <person name="Wu L."/>
            <person name="Ma J."/>
        </authorList>
    </citation>
    <scope>NUCLEOTIDE SEQUENCE [LARGE SCALE GENOMIC DNA]</scope>
    <source>
        <strain evidence="12">JCM 10671</strain>
    </source>
</reference>